<dbReference type="Proteomes" id="UP000199048">
    <property type="component" value="Unassembled WGS sequence"/>
</dbReference>
<dbReference type="SUPFAM" id="SSF53041">
    <property type="entry name" value="Resolvase-like"/>
    <property type="match status" value="1"/>
</dbReference>
<dbReference type="GO" id="GO:0015074">
    <property type="term" value="P:DNA integration"/>
    <property type="evidence" value="ECO:0007669"/>
    <property type="project" value="UniProtKB-KW"/>
</dbReference>
<dbReference type="InterPro" id="IPR050639">
    <property type="entry name" value="SSR_resolvase"/>
</dbReference>
<evidence type="ECO:0000313" key="8">
    <source>
        <dbReference type="Proteomes" id="UP000199048"/>
    </source>
</evidence>
<evidence type="ECO:0000259" key="6">
    <source>
        <dbReference type="PROSITE" id="PS51736"/>
    </source>
</evidence>
<dbReference type="PROSITE" id="PS51736">
    <property type="entry name" value="RECOMBINASES_3"/>
    <property type="match status" value="1"/>
</dbReference>
<evidence type="ECO:0000256" key="1">
    <source>
        <dbReference type="ARBA" id="ARBA00022908"/>
    </source>
</evidence>
<evidence type="ECO:0000256" key="2">
    <source>
        <dbReference type="ARBA" id="ARBA00023125"/>
    </source>
</evidence>
<dbReference type="InterPro" id="IPR006119">
    <property type="entry name" value="Resolv_N"/>
</dbReference>
<name>A0A1I4SC40_9HYPH</name>
<dbReference type="GO" id="GO:0003677">
    <property type="term" value="F:DNA binding"/>
    <property type="evidence" value="ECO:0007669"/>
    <property type="project" value="UniProtKB-KW"/>
</dbReference>
<dbReference type="Pfam" id="PF00239">
    <property type="entry name" value="Resolvase"/>
    <property type="match status" value="1"/>
</dbReference>
<dbReference type="AlphaFoldDB" id="A0A1I4SC40"/>
<dbReference type="CDD" id="cd00338">
    <property type="entry name" value="Ser_Recombinase"/>
    <property type="match status" value="1"/>
</dbReference>
<dbReference type="PANTHER" id="PTHR30461">
    <property type="entry name" value="DNA-INVERTASE FROM LAMBDOID PROPHAGE"/>
    <property type="match status" value="1"/>
</dbReference>
<evidence type="ECO:0000256" key="5">
    <source>
        <dbReference type="PROSITE-ProRule" id="PRU10137"/>
    </source>
</evidence>
<dbReference type="SMART" id="SM00857">
    <property type="entry name" value="Resolvase"/>
    <property type="match status" value="1"/>
</dbReference>
<gene>
    <name evidence="7" type="ORF">SAMN05192568_104143</name>
</gene>
<organism evidence="7 8">
    <name type="scientific">Methylobacterium pseudosasicola</name>
    <dbReference type="NCBI Taxonomy" id="582667"/>
    <lineage>
        <taxon>Bacteria</taxon>
        <taxon>Pseudomonadati</taxon>
        <taxon>Pseudomonadota</taxon>
        <taxon>Alphaproteobacteria</taxon>
        <taxon>Hyphomicrobiales</taxon>
        <taxon>Methylobacteriaceae</taxon>
        <taxon>Methylobacterium</taxon>
    </lineage>
</organism>
<keyword evidence="3" id="KW-0233">DNA recombination</keyword>
<proteinExistence type="predicted"/>
<dbReference type="STRING" id="582667.SAMN05192568_104143"/>
<dbReference type="EMBL" id="FOTK01000041">
    <property type="protein sequence ID" value="SFM62037.1"/>
    <property type="molecule type" value="Genomic_DNA"/>
</dbReference>
<dbReference type="InterPro" id="IPR006118">
    <property type="entry name" value="Recombinase_CS"/>
</dbReference>
<dbReference type="OrthoDB" id="2290206at2"/>
<sequence length="221" mass="23511">MASAFVSYLRVSTERQGRSGLGLEAQRRAVADFLAGGSWRHVAELVEVESGSRDNRPRLSEAMALCRLHGATLVIAKLDRLSRDAAFLLNLQKAGVRFVAADMPEANELVVGIMAVVAQAERKMISTRTKAALAAAKARGVRLGKPENLSNREAGQVSSRARQTQRAAERALDLAPVIANVQAEGAISLRQIAAALNARGIPAARGGVWSAAQIQRVLAKA</sequence>
<keyword evidence="8" id="KW-1185">Reference proteome</keyword>
<feature type="active site" description="O-(5'-phospho-DNA)-serine intermediate" evidence="4 5">
    <location>
        <position position="12"/>
    </location>
</feature>
<dbReference type="GO" id="GO:0000150">
    <property type="term" value="F:DNA strand exchange activity"/>
    <property type="evidence" value="ECO:0007669"/>
    <property type="project" value="InterPro"/>
</dbReference>
<evidence type="ECO:0000256" key="4">
    <source>
        <dbReference type="PIRSR" id="PIRSR606118-50"/>
    </source>
</evidence>
<reference evidence="8" key="1">
    <citation type="submission" date="2016-10" db="EMBL/GenBank/DDBJ databases">
        <authorList>
            <person name="Varghese N."/>
            <person name="Submissions S."/>
        </authorList>
    </citation>
    <scope>NUCLEOTIDE SEQUENCE [LARGE SCALE GENOMIC DNA]</scope>
    <source>
        <strain evidence="8">BL36</strain>
    </source>
</reference>
<dbReference type="PROSITE" id="PS00397">
    <property type="entry name" value="RECOMBINASES_1"/>
    <property type="match status" value="1"/>
</dbReference>
<accession>A0A1I4SC40</accession>
<evidence type="ECO:0000256" key="3">
    <source>
        <dbReference type="ARBA" id="ARBA00023172"/>
    </source>
</evidence>
<protein>
    <submittedName>
        <fullName evidence="7">Site-specific DNA recombinase</fullName>
    </submittedName>
</protein>
<dbReference type="RefSeq" id="WP_092045557.1">
    <property type="nucleotide sequence ID" value="NZ_FOTK01000041.1"/>
</dbReference>
<keyword evidence="1" id="KW-0229">DNA integration</keyword>
<dbReference type="Gene3D" id="3.40.50.1390">
    <property type="entry name" value="Resolvase, N-terminal catalytic domain"/>
    <property type="match status" value="1"/>
</dbReference>
<dbReference type="PANTHER" id="PTHR30461:SF2">
    <property type="entry name" value="SERINE RECOMBINASE PINE-RELATED"/>
    <property type="match status" value="1"/>
</dbReference>
<evidence type="ECO:0000313" key="7">
    <source>
        <dbReference type="EMBL" id="SFM62037.1"/>
    </source>
</evidence>
<keyword evidence="2" id="KW-0238">DNA-binding</keyword>
<dbReference type="InterPro" id="IPR036162">
    <property type="entry name" value="Resolvase-like_N_sf"/>
</dbReference>
<feature type="domain" description="Resolvase/invertase-type recombinase catalytic" evidence="6">
    <location>
        <begin position="4"/>
        <end position="140"/>
    </location>
</feature>